<name>A0A0C9VT31_SPHS4</name>
<protein>
    <submittedName>
        <fullName evidence="2">Uncharacterized protein</fullName>
    </submittedName>
</protein>
<feature type="compositionally biased region" description="Basic and acidic residues" evidence="1">
    <location>
        <begin position="10"/>
        <end position="34"/>
    </location>
</feature>
<dbReference type="Proteomes" id="UP000054279">
    <property type="component" value="Unassembled WGS sequence"/>
</dbReference>
<evidence type="ECO:0000256" key="1">
    <source>
        <dbReference type="SAM" id="MobiDB-lite"/>
    </source>
</evidence>
<keyword evidence="3" id="KW-1185">Reference proteome</keyword>
<feature type="region of interest" description="Disordered" evidence="1">
    <location>
        <begin position="1"/>
        <end position="38"/>
    </location>
</feature>
<reference evidence="2 3" key="1">
    <citation type="submission" date="2014-06" db="EMBL/GenBank/DDBJ databases">
        <title>Evolutionary Origins and Diversification of the Mycorrhizal Mutualists.</title>
        <authorList>
            <consortium name="DOE Joint Genome Institute"/>
            <consortium name="Mycorrhizal Genomics Consortium"/>
            <person name="Kohler A."/>
            <person name="Kuo A."/>
            <person name="Nagy L.G."/>
            <person name="Floudas D."/>
            <person name="Copeland A."/>
            <person name="Barry K.W."/>
            <person name="Cichocki N."/>
            <person name="Veneault-Fourrey C."/>
            <person name="LaButti K."/>
            <person name="Lindquist E.A."/>
            <person name="Lipzen A."/>
            <person name="Lundell T."/>
            <person name="Morin E."/>
            <person name="Murat C."/>
            <person name="Riley R."/>
            <person name="Ohm R."/>
            <person name="Sun H."/>
            <person name="Tunlid A."/>
            <person name="Henrissat B."/>
            <person name="Grigoriev I.V."/>
            <person name="Hibbett D.S."/>
            <person name="Martin F."/>
        </authorList>
    </citation>
    <scope>NUCLEOTIDE SEQUENCE [LARGE SCALE GENOMIC DNA]</scope>
    <source>
        <strain evidence="2 3">SS14</strain>
    </source>
</reference>
<gene>
    <name evidence="2" type="ORF">M422DRAFT_48537</name>
</gene>
<dbReference type="HOGENOM" id="CLU_1230583_0_0_1"/>
<accession>A0A0C9VT31</accession>
<evidence type="ECO:0000313" key="2">
    <source>
        <dbReference type="EMBL" id="KIJ41665.1"/>
    </source>
</evidence>
<evidence type="ECO:0000313" key="3">
    <source>
        <dbReference type="Proteomes" id="UP000054279"/>
    </source>
</evidence>
<feature type="region of interest" description="Disordered" evidence="1">
    <location>
        <begin position="80"/>
        <end position="103"/>
    </location>
</feature>
<dbReference type="EMBL" id="KN837135">
    <property type="protein sequence ID" value="KIJ41665.1"/>
    <property type="molecule type" value="Genomic_DNA"/>
</dbReference>
<dbReference type="AlphaFoldDB" id="A0A0C9VT31"/>
<feature type="compositionally biased region" description="Polar residues" evidence="1">
    <location>
        <begin position="87"/>
        <end position="97"/>
    </location>
</feature>
<proteinExistence type="predicted"/>
<organism evidence="2 3">
    <name type="scientific">Sphaerobolus stellatus (strain SS14)</name>
    <dbReference type="NCBI Taxonomy" id="990650"/>
    <lineage>
        <taxon>Eukaryota</taxon>
        <taxon>Fungi</taxon>
        <taxon>Dikarya</taxon>
        <taxon>Basidiomycota</taxon>
        <taxon>Agaricomycotina</taxon>
        <taxon>Agaricomycetes</taxon>
        <taxon>Phallomycetidae</taxon>
        <taxon>Geastrales</taxon>
        <taxon>Sphaerobolaceae</taxon>
        <taxon>Sphaerobolus</taxon>
    </lineage>
</organism>
<sequence length="192" mass="21506">MPTCSCKSRGCRELGGKDLSPKQWKEHQRADKVSNYRSQAETASTMKVEDLSQGLPTGDVIKEQIFRTVFEEPLPLEEGLEPLDGLRSSSQRSSPNPFKSEPAEFTLTASSPEQVWMEAALEDLRRIQSAVRVVVDTVSRAVSDPKLGQGLPRASGNHPLNPHADWLISHKGKCLPYRQSLHPCYRLWLDQL</sequence>